<comment type="similarity">
    <text evidence="3">Belongs to the HARBI1 family.</text>
</comment>
<feature type="domain" description="DDE Tnp4" evidence="8">
    <location>
        <begin position="4"/>
        <end position="106"/>
    </location>
</feature>
<keyword evidence="5" id="KW-0479">Metal-binding</keyword>
<dbReference type="Proteomes" id="UP000076727">
    <property type="component" value="Unassembled WGS sequence"/>
</dbReference>
<keyword evidence="4" id="KW-0540">Nuclease</keyword>
<dbReference type="EMBL" id="KV429085">
    <property type="protein sequence ID" value="KZT66680.1"/>
    <property type="molecule type" value="Genomic_DNA"/>
</dbReference>
<dbReference type="GO" id="GO:0005634">
    <property type="term" value="C:nucleus"/>
    <property type="evidence" value="ECO:0007669"/>
    <property type="project" value="UniProtKB-SubCell"/>
</dbReference>
<name>A0A165N958_9APHY</name>
<dbReference type="GO" id="GO:0046872">
    <property type="term" value="F:metal ion binding"/>
    <property type="evidence" value="ECO:0007669"/>
    <property type="project" value="UniProtKB-KW"/>
</dbReference>
<evidence type="ECO:0000256" key="7">
    <source>
        <dbReference type="ARBA" id="ARBA00023242"/>
    </source>
</evidence>
<dbReference type="PANTHER" id="PTHR22930:SF85">
    <property type="entry name" value="GH03217P-RELATED"/>
    <property type="match status" value="1"/>
</dbReference>
<dbReference type="PANTHER" id="PTHR22930">
    <property type="match status" value="1"/>
</dbReference>
<evidence type="ECO:0000313" key="9">
    <source>
        <dbReference type="EMBL" id="KZT66680.1"/>
    </source>
</evidence>
<dbReference type="STRING" id="1314783.A0A165N958"/>
<reference evidence="9 10" key="1">
    <citation type="journal article" date="2016" name="Mol. Biol. Evol.">
        <title>Comparative Genomics of Early-Diverging Mushroom-Forming Fungi Provides Insights into the Origins of Lignocellulose Decay Capabilities.</title>
        <authorList>
            <person name="Nagy L.G."/>
            <person name="Riley R."/>
            <person name="Tritt A."/>
            <person name="Adam C."/>
            <person name="Daum C."/>
            <person name="Floudas D."/>
            <person name="Sun H."/>
            <person name="Yadav J.S."/>
            <person name="Pangilinan J."/>
            <person name="Larsson K.H."/>
            <person name="Matsuura K."/>
            <person name="Barry K."/>
            <person name="Labutti K."/>
            <person name="Kuo R."/>
            <person name="Ohm R.A."/>
            <person name="Bhattacharya S.S."/>
            <person name="Shirouzu T."/>
            <person name="Yoshinaga Y."/>
            <person name="Martin F.M."/>
            <person name="Grigoriev I.V."/>
            <person name="Hibbett D.S."/>
        </authorList>
    </citation>
    <scope>NUCLEOTIDE SEQUENCE [LARGE SCALE GENOMIC DNA]</scope>
    <source>
        <strain evidence="9 10">L-15889</strain>
    </source>
</reference>
<evidence type="ECO:0000259" key="8">
    <source>
        <dbReference type="Pfam" id="PF13359"/>
    </source>
</evidence>
<comment type="cofactor">
    <cofactor evidence="1">
        <name>a divalent metal cation</name>
        <dbReference type="ChEBI" id="CHEBI:60240"/>
    </cofactor>
</comment>
<keyword evidence="6" id="KW-0378">Hydrolase</keyword>
<keyword evidence="10" id="KW-1185">Reference proteome</keyword>
<dbReference type="InterPro" id="IPR027806">
    <property type="entry name" value="HARBI1_dom"/>
</dbReference>
<feature type="non-terminal residue" evidence="9">
    <location>
        <position position="1"/>
    </location>
</feature>
<dbReference type="Pfam" id="PF13359">
    <property type="entry name" value="DDE_Tnp_4"/>
    <property type="match status" value="1"/>
</dbReference>
<sequence>TAFKDTHVFKHHAELLKEYEWIWGDSAYTLTPWLITPFKAPRGEQLTREERRFNYYLSRIRVAVEHAIGLLKIRWQSLKELRIHISDEIQWMFAVMWIRTCLVLHNLVIKSELQHGHN</sequence>
<dbReference type="InterPro" id="IPR045249">
    <property type="entry name" value="HARBI1-like"/>
</dbReference>
<proteinExistence type="inferred from homology"/>
<evidence type="ECO:0000256" key="1">
    <source>
        <dbReference type="ARBA" id="ARBA00001968"/>
    </source>
</evidence>
<keyword evidence="7" id="KW-0539">Nucleus</keyword>
<evidence type="ECO:0000256" key="4">
    <source>
        <dbReference type="ARBA" id="ARBA00022722"/>
    </source>
</evidence>
<evidence type="ECO:0000256" key="2">
    <source>
        <dbReference type="ARBA" id="ARBA00004123"/>
    </source>
</evidence>
<evidence type="ECO:0000256" key="3">
    <source>
        <dbReference type="ARBA" id="ARBA00006958"/>
    </source>
</evidence>
<gene>
    <name evidence="9" type="ORF">DAEQUDRAFT_642411</name>
</gene>
<evidence type="ECO:0000313" key="10">
    <source>
        <dbReference type="Proteomes" id="UP000076727"/>
    </source>
</evidence>
<dbReference type="GO" id="GO:0004518">
    <property type="term" value="F:nuclease activity"/>
    <property type="evidence" value="ECO:0007669"/>
    <property type="project" value="UniProtKB-KW"/>
</dbReference>
<comment type="subcellular location">
    <subcellularLocation>
        <location evidence="2">Nucleus</location>
    </subcellularLocation>
</comment>
<evidence type="ECO:0000256" key="6">
    <source>
        <dbReference type="ARBA" id="ARBA00022801"/>
    </source>
</evidence>
<dbReference type="AlphaFoldDB" id="A0A165N958"/>
<evidence type="ECO:0000256" key="5">
    <source>
        <dbReference type="ARBA" id="ARBA00022723"/>
    </source>
</evidence>
<accession>A0A165N958</accession>
<dbReference type="OrthoDB" id="2801377at2759"/>
<protein>
    <recommendedName>
        <fullName evidence="8">DDE Tnp4 domain-containing protein</fullName>
    </recommendedName>
</protein>
<feature type="non-terminal residue" evidence="9">
    <location>
        <position position="118"/>
    </location>
</feature>
<organism evidence="9 10">
    <name type="scientific">Daedalea quercina L-15889</name>
    <dbReference type="NCBI Taxonomy" id="1314783"/>
    <lineage>
        <taxon>Eukaryota</taxon>
        <taxon>Fungi</taxon>
        <taxon>Dikarya</taxon>
        <taxon>Basidiomycota</taxon>
        <taxon>Agaricomycotina</taxon>
        <taxon>Agaricomycetes</taxon>
        <taxon>Polyporales</taxon>
        <taxon>Fomitopsis</taxon>
    </lineage>
</organism>
<dbReference type="GO" id="GO:0016787">
    <property type="term" value="F:hydrolase activity"/>
    <property type="evidence" value="ECO:0007669"/>
    <property type="project" value="UniProtKB-KW"/>
</dbReference>